<dbReference type="Proteomes" id="UP001162992">
    <property type="component" value="Chromosome 8"/>
</dbReference>
<comment type="caution">
    <text evidence="1">The sequence shown here is derived from an EMBL/GenBank/DDBJ whole genome shotgun (WGS) entry which is preliminary data.</text>
</comment>
<evidence type="ECO:0000313" key="2">
    <source>
        <dbReference type="Proteomes" id="UP001162992"/>
    </source>
</evidence>
<protein>
    <submittedName>
        <fullName evidence="1">Uncharacterized protein</fullName>
    </submittedName>
</protein>
<name>A0ACC2CUZ2_DIPCM</name>
<keyword evidence="2" id="KW-1185">Reference proteome</keyword>
<organism evidence="1 2">
    <name type="scientific">Diphasiastrum complanatum</name>
    <name type="common">Issler's clubmoss</name>
    <name type="synonym">Lycopodium complanatum</name>
    <dbReference type="NCBI Taxonomy" id="34168"/>
    <lineage>
        <taxon>Eukaryota</taxon>
        <taxon>Viridiplantae</taxon>
        <taxon>Streptophyta</taxon>
        <taxon>Embryophyta</taxon>
        <taxon>Tracheophyta</taxon>
        <taxon>Lycopodiopsida</taxon>
        <taxon>Lycopodiales</taxon>
        <taxon>Lycopodiaceae</taxon>
        <taxon>Lycopodioideae</taxon>
        <taxon>Diphasiastrum</taxon>
    </lineage>
</organism>
<proteinExistence type="predicted"/>
<reference evidence="2" key="1">
    <citation type="journal article" date="2024" name="Proc. Natl. Acad. Sci. U.S.A.">
        <title>Extraordinary preservation of gene collinearity over three hundred million years revealed in homosporous lycophytes.</title>
        <authorList>
            <person name="Li C."/>
            <person name="Wickell D."/>
            <person name="Kuo L.Y."/>
            <person name="Chen X."/>
            <person name="Nie B."/>
            <person name="Liao X."/>
            <person name="Peng D."/>
            <person name="Ji J."/>
            <person name="Jenkins J."/>
            <person name="Williams M."/>
            <person name="Shu S."/>
            <person name="Plott C."/>
            <person name="Barry K."/>
            <person name="Rajasekar S."/>
            <person name="Grimwood J."/>
            <person name="Han X."/>
            <person name="Sun S."/>
            <person name="Hou Z."/>
            <person name="He W."/>
            <person name="Dai G."/>
            <person name="Sun C."/>
            <person name="Schmutz J."/>
            <person name="Leebens-Mack J.H."/>
            <person name="Li F.W."/>
            <person name="Wang L."/>
        </authorList>
    </citation>
    <scope>NUCLEOTIDE SEQUENCE [LARGE SCALE GENOMIC DNA]</scope>
    <source>
        <strain evidence="2">cv. PW_Plant_1</strain>
    </source>
</reference>
<evidence type="ECO:0000313" key="1">
    <source>
        <dbReference type="EMBL" id="KAJ7545720.1"/>
    </source>
</evidence>
<sequence>MALLHRSMLLAVLMSVLIRAIKVYGSDPELVTDFVSTDVTPMDGNFFTFTGFRGGLFPGPGEVDMKTAYVSDFPALQGLGISYALMCFQPGGILNLHFHPRGSKLIYVIEGTLTVGFVDSTDKLFNQTLQADDVFVVPKSMVHFMVNSDPHKKVNVIFAFSSANPGKVNLPSNLLRSGIPQLVLQKSFNVV</sequence>
<accession>A0ACC2CUZ2</accession>
<dbReference type="EMBL" id="CM055099">
    <property type="protein sequence ID" value="KAJ7545720.1"/>
    <property type="molecule type" value="Genomic_DNA"/>
</dbReference>
<gene>
    <name evidence="1" type="ORF">O6H91_08G007000</name>
</gene>